<accession>A0ABP0GIC4</accession>
<evidence type="ECO:0000256" key="1">
    <source>
        <dbReference type="SAM" id="Phobius"/>
    </source>
</evidence>
<proteinExistence type="predicted"/>
<dbReference type="Pfam" id="PF01553">
    <property type="entry name" value="Acyltransferase"/>
    <property type="match status" value="1"/>
</dbReference>
<dbReference type="EMBL" id="CAWYQH010000119">
    <property type="protein sequence ID" value="CAK8690738.1"/>
    <property type="molecule type" value="Genomic_DNA"/>
</dbReference>
<keyword evidence="4" id="KW-1185">Reference proteome</keyword>
<gene>
    <name evidence="3" type="ORF">CVLEPA_LOCUS23315</name>
</gene>
<feature type="transmembrane region" description="Helical" evidence="1">
    <location>
        <begin position="42"/>
        <end position="71"/>
    </location>
</feature>
<sequence>MFYFLLYWITASIQLILRYLDYYMSGTLALLDYYVPGWRVFLLSPFVITFLILPMLLVLYLYFCALLLFVYRRRHSIMDAFHQTAWDGYRQTIAAFWSGHGWIWHGYEVVGLENIPTSGPALLVYYHGAFPIDVYYLLANIYIEKGRIVHNVVDNFVFKIPGLKILFRFWGSMCGPRSEVVEYLKDGALVGIAPGGVREALFSENYSLVWKNRVGFAKAALEAEVPILPVFTENCRQAFDYVKFGKSYFSRIYEKTRWPILPMYGGFPVKLTTYIGKPIKYDPAHTPEILARKVTEAMEAMIVAHQTRPYTVLEGLLARFYSRKTKVHQKSKAISNAAAVNTRIDHTRSTDYDIVGTDAGENIELHHRRK</sequence>
<dbReference type="InterPro" id="IPR002123">
    <property type="entry name" value="Plipid/glycerol_acylTrfase"/>
</dbReference>
<comment type="caution">
    <text evidence="3">The sequence shown here is derived from an EMBL/GenBank/DDBJ whole genome shotgun (WGS) entry which is preliminary data.</text>
</comment>
<dbReference type="SMART" id="SM00563">
    <property type="entry name" value="PlsC"/>
    <property type="match status" value="1"/>
</dbReference>
<keyword evidence="1" id="KW-1133">Transmembrane helix</keyword>
<feature type="domain" description="Phospholipid/glycerol acyltransferase" evidence="2">
    <location>
        <begin position="121"/>
        <end position="235"/>
    </location>
</feature>
<dbReference type="PANTHER" id="PTHR22753">
    <property type="entry name" value="TRANSMEMBRANE PROTEIN 68"/>
    <property type="match status" value="1"/>
</dbReference>
<dbReference type="PANTHER" id="PTHR22753:SF14">
    <property type="entry name" value="MONOACYLGLYCEROL_DIACYLGLYCEROL O-ACYLTRANSFERASE"/>
    <property type="match status" value="1"/>
</dbReference>
<reference evidence="3 4" key="1">
    <citation type="submission" date="2024-02" db="EMBL/GenBank/DDBJ databases">
        <authorList>
            <person name="Daric V."/>
            <person name="Darras S."/>
        </authorList>
    </citation>
    <scope>NUCLEOTIDE SEQUENCE [LARGE SCALE GENOMIC DNA]</scope>
</reference>
<keyword evidence="1" id="KW-0472">Membrane</keyword>
<dbReference type="SUPFAM" id="SSF69593">
    <property type="entry name" value="Glycerol-3-phosphate (1)-acyltransferase"/>
    <property type="match status" value="1"/>
</dbReference>
<evidence type="ECO:0000313" key="3">
    <source>
        <dbReference type="EMBL" id="CAK8690738.1"/>
    </source>
</evidence>
<protein>
    <recommendedName>
        <fullName evidence="2">Phospholipid/glycerol acyltransferase domain-containing protein</fullName>
    </recommendedName>
</protein>
<organism evidence="3 4">
    <name type="scientific">Clavelina lepadiformis</name>
    <name type="common">Light-bulb sea squirt</name>
    <name type="synonym">Ascidia lepadiformis</name>
    <dbReference type="NCBI Taxonomy" id="159417"/>
    <lineage>
        <taxon>Eukaryota</taxon>
        <taxon>Metazoa</taxon>
        <taxon>Chordata</taxon>
        <taxon>Tunicata</taxon>
        <taxon>Ascidiacea</taxon>
        <taxon>Aplousobranchia</taxon>
        <taxon>Clavelinidae</taxon>
        <taxon>Clavelina</taxon>
    </lineage>
</organism>
<name>A0ABP0GIC4_CLALP</name>
<dbReference type="CDD" id="cd07987">
    <property type="entry name" value="LPLAT_MGAT-like"/>
    <property type="match status" value="1"/>
</dbReference>
<evidence type="ECO:0000313" key="4">
    <source>
        <dbReference type="Proteomes" id="UP001642483"/>
    </source>
</evidence>
<dbReference type="Proteomes" id="UP001642483">
    <property type="component" value="Unassembled WGS sequence"/>
</dbReference>
<keyword evidence="1" id="KW-0812">Transmembrane</keyword>
<evidence type="ECO:0000259" key="2">
    <source>
        <dbReference type="SMART" id="SM00563"/>
    </source>
</evidence>